<keyword evidence="1" id="KW-1133">Transmembrane helix</keyword>
<feature type="transmembrane region" description="Helical" evidence="1">
    <location>
        <begin position="88"/>
        <end position="111"/>
    </location>
</feature>
<keyword evidence="1" id="KW-0472">Membrane</keyword>
<keyword evidence="1" id="KW-0812">Transmembrane</keyword>
<reference evidence="2 3" key="1">
    <citation type="journal article" date="2013" name="Curr. Biol.">
        <title>Shared signatures of parasitism and phylogenomics unite Cryptomycota and microsporidia.</title>
        <authorList>
            <person name="James T.Y."/>
            <person name="Pelin A."/>
            <person name="Bonen L."/>
            <person name="Ahrendt S."/>
            <person name="Sain D."/>
            <person name="Corradi N."/>
            <person name="Stajich J.E."/>
        </authorList>
    </citation>
    <scope>NUCLEOTIDE SEQUENCE [LARGE SCALE GENOMIC DNA]</scope>
    <source>
        <strain evidence="2 3">CSF55</strain>
    </source>
</reference>
<proteinExistence type="predicted"/>
<gene>
    <name evidence="2" type="ORF">O9G_004488</name>
</gene>
<feature type="transmembrane region" description="Helical" evidence="1">
    <location>
        <begin position="6"/>
        <end position="25"/>
    </location>
</feature>
<feature type="transmembrane region" description="Helical" evidence="1">
    <location>
        <begin position="223"/>
        <end position="245"/>
    </location>
</feature>
<organism evidence="2 3">
    <name type="scientific">Rozella allomycis (strain CSF55)</name>
    <dbReference type="NCBI Taxonomy" id="988480"/>
    <lineage>
        <taxon>Eukaryota</taxon>
        <taxon>Fungi</taxon>
        <taxon>Fungi incertae sedis</taxon>
        <taxon>Cryptomycota</taxon>
        <taxon>Cryptomycota incertae sedis</taxon>
        <taxon>Rozella</taxon>
    </lineage>
</organism>
<dbReference type="Gene3D" id="1.20.1070.10">
    <property type="entry name" value="Rhodopsin 7-helix transmembrane proteins"/>
    <property type="match status" value="1"/>
</dbReference>
<dbReference type="Proteomes" id="UP000030755">
    <property type="component" value="Unassembled WGS sequence"/>
</dbReference>
<name>A0A075B1C8_ROZAC</name>
<keyword evidence="3" id="KW-1185">Reference proteome</keyword>
<dbReference type="EMBL" id="KE560917">
    <property type="protein sequence ID" value="EPZ34776.1"/>
    <property type="molecule type" value="Genomic_DNA"/>
</dbReference>
<accession>A0A075B1C8</accession>
<dbReference type="AlphaFoldDB" id="A0A075B1C8"/>
<evidence type="ECO:0000313" key="3">
    <source>
        <dbReference type="Proteomes" id="UP000030755"/>
    </source>
</evidence>
<protein>
    <recommendedName>
        <fullName evidence="4">G-protein coupled receptors family 2 profile 2 domain-containing protein</fullName>
    </recommendedName>
</protein>
<evidence type="ECO:0000313" key="2">
    <source>
        <dbReference type="EMBL" id="EPZ34776.1"/>
    </source>
</evidence>
<evidence type="ECO:0008006" key="4">
    <source>
        <dbReference type="Google" id="ProtNLM"/>
    </source>
</evidence>
<feature type="transmembrane region" description="Helical" evidence="1">
    <location>
        <begin position="198"/>
        <end position="217"/>
    </location>
</feature>
<dbReference type="HOGENOM" id="CLU_1066184_0_0_1"/>
<evidence type="ECO:0000256" key="1">
    <source>
        <dbReference type="SAM" id="Phobius"/>
    </source>
</evidence>
<sequence length="261" mass="29146">MIAVADLIMSVVLISFNDHFLLVFINGKARIYSNVQHALFFLLPFCVSAILASLPLGSDVYTYNDEVNTCWFEYDPDHAPEKLVISVVWIWSTLFGPICLSVLYGLFAVLFTSYRIYLRNDAGSNSESNHASAMKSKNFSESFYAIKSTNSLGGAASSVDVLRSGKKIDASDLKTKSGNELDELGKQKQVEQKKPKKCILWPIIPICSYFVLIVDQMTNSEMYLASSASIGMGIPGILHLIAFLADNRVRKFIRMRGKWKT</sequence>
<feature type="transmembrane region" description="Helical" evidence="1">
    <location>
        <begin position="37"/>
        <end position="56"/>
    </location>
</feature>